<proteinExistence type="inferred from homology"/>
<gene>
    <name evidence="10" type="ORF">SAMN00768000_1244</name>
</gene>
<evidence type="ECO:0000256" key="4">
    <source>
        <dbReference type="ARBA" id="ARBA00022475"/>
    </source>
</evidence>
<keyword evidence="7" id="KW-1278">Translocase</keyword>
<dbReference type="InterPro" id="IPR017871">
    <property type="entry name" value="ABC_transporter-like_CS"/>
</dbReference>
<dbReference type="InterPro" id="IPR027417">
    <property type="entry name" value="P-loop_NTPase"/>
</dbReference>
<dbReference type="SMART" id="SM00382">
    <property type="entry name" value="AAA"/>
    <property type="match status" value="1"/>
</dbReference>
<evidence type="ECO:0000256" key="3">
    <source>
        <dbReference type="ARBA" id="ARBA00022448"/>
    </source>
</evidence>
<evidence type="ECO:0000256" key="5">
    <source>
        <dbReference type="ARBA" id="ARBA00022741"/>
    </source>
</evidence>
<accession>A0A1W1WCH6</accession>
<dbReference type="InterPro" id="IPR050763">
    <property type="entry name" value="ABC_transporter_ATP-binding"/>
</dbReference>
<evidence type="ECO:0000256" key="7">
    <source>
        <dbReference type="ARBA" id="ARBA00022967"/>
    </source>
</evidence>
<keyword evidence="6 10" id="KW-0067">ATP-binding</keyword>
<reference evidence="11" key="1">
    <citation type="submission" date="2017-04" db="EMBL/GenBank/DDBJ databases">
        <authorList>
            <person name="Varghese N."/>
            <person name="Submissions S."/>
        </authorList>
    </citation>
    <scope>NUCLEOTIDE SEQUENCE [LARGE SCALE GENOMIC DNA]</scope>
    <source>
        <strain evidence="11">DSM 9293</strain>
    </source>
</reference>
<evidence type="ECO:0000256" key="8">
    <source>
        <dbReference type="ARBA" id="ARBA00023136"/>
    </source>
</evidence>
<dbReference type="EMBL" id="FWWY01000001">
    <property type="protein sequence ID" value="SMC03730.1"/>
    <property type="molecule type" value="Genomic_DNA"/>
</dbReference>
<evidence type="ECO:0000256" key="1">
    <source>
        <dbReference type="ARBA" id="ARBA00004236"/>
    </source>
</evidence>
<dbReference type="GO" id="GO:0005886">
    <property type="term" value="C:plasma membrane"/>
    <property type="evidence" value="ECO:0007669"/>
    <property type="project" value="UniProtKB-SubCell"/>
</dbReference>
<dbReference type="RefSeq" id="WP_020375294.1">
    <property type="nucleotide sequence ID" value="NZ_FWWY01000001.1"/>
</dbReference>
<comment type="similarity">
    <text evidence="2">Belongs to the ABC transporter superfamily.</text>
</comment>
<sequence length="299" mass="33467">MNVIEMTGVVKQYGSVLALDHVSMSIPRGQIVAILGPNGAGKTTLLEILEGLQRADAGEIHVLDTDIRKNTRDVKNRIGISLQNTSFFDRLSVEETLHLFGAFFSYHRSVEGLLKHVGLFEKRHQRISQLSGGQQQRVALALALINDPELVFLDEPTTGLDPAARRDIWTLVESMRQEGRTVLLTTHYMEEAAYLADTVVIMDHGKILVQGTVDQLLRDYAPEQTVVLEGEGLDYLMQAPWNFHHDHDQLIAHVVNAADQMGTLLDLIRRQGGVIHRLSIREATLEDVFLRLTGRRLAV</sequence>
<dbReference type="FunFam" id="3.40.50.300:FF:000589">
    <property type="entry name" value="ABC transporter, ATP-binding subunit"/>
    <property type="match status" value="1"/>
</dbReference>
<dbReference type="OrthoDB" id="9804819at2"/>
<protein>
    <submittedName>
        <fullName evidence="10">ABC-2 type transport system ATP-binding protein</fullName>
    </submittedName>
</protein>
<organism evidence="10 11">
    <name type="scientific">Sulfobacillus thermosulfidooxidans (strain DSM 9293 / VKM B-1269 / AT-1)</name>
    <dbReference type="NCBI Taxonomy" id="929705"/>
    <lineage>
        <taxon>Bacteria</taxon>
        <taxon>Bacillati</taxon>
        <taxon>Bacillota</taxon>
        <taxon>Clostridia</taxon>
        <taxon>Eubacteriales</taxon>
        <taxon>Clostridiales Family XVII. Incertae Sedis</taxon>
        <taxon>Sulfobacillus</taxon>
    </lineage>
</organism>
<evidence type="ECO:0000313" key="10">
    <source>
        <dbReference type="EMBL" id="SMC03730.1"/>
    </source>
</evidence>
<keyword evidence="11" id="KW-1185">Reference proteome</keyword>
<comment type="subcellular location">
    <subcellularLocation>
        <location evidence="1">Cell membrane</location>
    </subcellularLocation>
</comment>
<evidence type="ECO:0000256" key="2">
    <source>
        <dbReference type="ARBA" id="ARBA00005417"/>
    </source>
</evidence>
<evidence type="ECO:0000259" key="9">
    <source>
        <dbReference type="PROSITE" id="PS50893"/>
    </source>
</evidence>
<dbReference type="InterPro" id="IPR003593">
    <property type="entry name" value="AAA+_ATPase"/>
</dbReference>
<dbReference type="SUPFAM" id="SSF52540">
    <property type="entry name" value="P-loop containing nucleoside triphosphate hydrolases"/>
    <property type="match status" value="1"/>
</dbReference>
<keyword evidence="5" id="KW-0547">Nucleotide-binding</keyword>
<name>A0A1W1WCH6_SULTA</name>
<dbReference type="PROSITE" id="PS00211">
    <property type="entry name" value="ABC_TRANSPORTER_1"/>
    <property type="match status" value="1"/>
</dbReference>
<dbReference type="Pfam" id="PF00005">
    <property type="entry name" value="ABC_tran"/>
    <property type="match status" value="1"/>
</dbReference>
<dbReference type="PANTHER" id="PTHR42711:SF5">
    <property type="entry name" value="ABC TRANSPORTER ATP-BINDING PROTEIN NATA"/>
    <property type="match status" value="1"/>
</dbReference>
<dbReference type="InterPro" id="IPR003439">
    <property type="entry name" value="ABC_transporter-like_ATP-bd"/>
</dbReference>
<dbReference type="STRING" id="28034.BFX07_09930"/>
<dbReference type="PANTHER" id="PTHR42711">
    <property type="entry name" value="ABC TRANSPORTER ATP-BINDING PROTEIN"/>
    <property type="match status" value="1"/>
</dbReference>
<dbReference type="Gene3D" id="3.40.50.300">
    <property type="entry name" value="P-loop containing nucleotide triphosphate hydrolases"/>
    <property type="match status" value="1"/>
</dbReference>
<dbReference type="Proteomes" id="UP000192660">
    <property type="component" value="Unassembled WGS sequence"/>
</dbReference>
<dbReference type="GO" id="GO:0005524">
    <property type="term" value="F:ATP binding"/>
    <property type="evidence" value="ECO:0007669"/>
    <property type="project" value="UniProtKB-KW"/>
</dbReference>
<keyword evidence="8" id="KW-0472">Membrane</keyword>
<evidence type="ECO:0000256" key="6">
    <source>
        <dbReference type="ARBA" id="ARBA00022840"/>
    </source>
</evidence>
<evidence type="ECO:0000313" key="11">
    <source>
        <dbReference type="Proteomes" id="UP000192660"/>
    </source>
</evidence>
<dbReference type="GO" id="GO:0016887">
    <property type="term" value="F:ATP hydrolysis activity"/>
    <property type="evidence" value="ECO:0007669"/>
    <property type="project" value="InterPro"/>
</dbReference>
<keyword evidence="4" id="KW-1003">Cell membrane</keyword>
<dbReference type="CDD" id="cd03263">
    <property type="entry name" value="ABC_subfamily_A"/>
    <property type="match status" value="1"/>
</dbReference>
<dbReference type="PROSITE" id="PS50893">
    <property type="entry name" value="ABC_TRANSPORTER_2"/>
    <property type="match status" value="1"/>
</dbReference>
<keyword evidence="3" id="KW-0813">Transport</keyword>
<dbReference type="AlphaFoldDB" id="A0A1W1WCH6"/>
<feature type="domain" description="ABC transporter" evidence="9">
    <location>
        <begin position="4"/>
        <end position="229"/>
    </location>
</feature>